<evidence type="ECO:0000256" key="3">
    <source>
        <dbReference type="ARBA" id="ARBA00022630"/>
    </source>
</evidence>
<dbReference type="Pfam" id="PF01266">
    <property type="entry name" value="DAO"/>
    <property type="match status" value="1"/>
</dbReference>
<dbReference type="GO" id="GO:0004657">
    <property type="term" value="F:proline dehydrogenase activity"/>
    <property type="evidence" value="ECO:0007669"/>
    <property type="project" value="TreeGrafter"/>
</dbReference>
<gene>
    <name evidence="7" type="ORF">WG66_18801</name>
</gene>
<dbReference type="PANTHER" id="PTHR10961:SF46">
    <property type="entry name" value="PEROXISOMAL SARCOSINE OXIDASE"/>
    <property type="match status" value="1"/>
</dbReference>
<evidence type="ECO:0000313" key="8">
    <source>
        <dbReference type="Proteomes" id="UP000054988"/>
    </source>
</evidence>
<name>A0A0W0EX05_MONRR</name>
<accession>A0A0W0EX05</accession>
<proteinExistence type="inferred from homology"/>
<dbReference type="GO" id="GO:0050660">
    <property type="term" value="F:flavin adenine dinucleotide binding"/>
    <property type="evidence" value="ECO:0007669"/>
    <property type="project" value="InterPro"/>
</dbReference>
<dbReference type="GO" id="GO:0008115">
    <property type="term" value="F:sarcosine oxidase activity"/>
    <property type="evidence" value="ECO:0007669"/>
    <property type="project" value="TreeGrafter"/>
</dbReference>
<dbReference type="InterPro" id="IPR045170">
    <property type="entry name" value="MTOX"/>
</dbReference>
<dbReference type="Gene3D" id="3.30.9.10">
    <property type="entry name" value="D-Amino Acid Oxidase, subunit A, domain 2"/>
    <property type="match status" value="1"/>
</dbReference>
<dbReference type="SUPFAM" id="SSF54373">
    <property type="entry name" value="FAD-linked reductases, C-terminal domain"/>
    <property type="match status" value="1"/>
</dbReference>
<dbReference type="InterPro" id="IPR006076">
    <property type="entry name" value="FAD-dep_OxRdtase"/>
</dbReference>
<evidence type="ECO:0000256" key="1">
    <source>
        <dbReference type="ARBA" id="ARBA00001974"/>
    </source>
</evidence>
<comment type="similarity">
    <text evidence="2">Belongs to the MSOX/MTOX family.</text>
</comment>
<keyword evidence="5" id="KW-0560">Oxidoreductase</keyword>
<feature type="domain" description="FAD dependent oxidoreductase" evidence="6">
    <location>
        <begin position="8"/>
        <end position="379"/>
    </location>
</feature>
<dbReference type="PANTHER" id="PTHR10961">
    <property type="entry name" value="PEROXISOMAL SARCOSINE OXIDASE"/>
    <property type="match status" value="1"/>
</dbReference>
<dbReference type="Proteomes" id="UP000054988">
    <property type="component" value="Unassembled WGS sequence"/>
</dbReference>
<dbReference type="AlphaFoldDB" id="A0A0W0EX05"/>
<evidence type="ECO:0000256" key="2">
    <source>
        <dbReference type="ARBA" id="ARBA00010989"/>
    </source>
</evidence>
<sequence>MALPQESKILIIGAGCFGISTAYHLLRRGFTDVTVIDRSEVLPAKDAASNDFNRIVRTSYADPVYSNLAKEAIESWKKDAADLWGDSYHESGVVLLESFGSAPGSYADKAYENDLKQGIRVRRLESQKEITQVFPPGITLSFRESRGHINYDSGWADAGKAIGLMTSKVASMGGKVIPGKAVKTLLRTNGKRTSGVECMDGSVFEADLVVIATGSWTPSAFPDLGLGEKCLATGQCAAMVQLSPKEANAYQSIPVVLAFNTGFYVFPPTENNIMKMAFHRGGYTHTVGGISTPRTLVSAENGLAVPKEILGEFREHFRNAFPELAEKPFSSTRLCWYNDTPDGDWIIGRDPDDPSLMFATGGSGHAFKFLPVIGRVVADVIQGSLSPDLARKFAVNRDFKDIDKSREGFNVPKELIIDQLCVAEDLAV</sequence>
<evidence type="ECO:0000259" key="6">
    <source>
        <dbReference type="Pfam" id="PF01266"/>
    </source>
</evidence>
<dbReference type="SUPFAM" id="SSF51905">
    <property type="entry name" value="FAD/NAD(P)-binding domain"/>
    <property type="match status" value="1"/>
</dbReference>
<comment type="caution">
    <text evidence="7">The sequence shown here is derived from an EMBL/GenBank/DDBJ whole genome shotgun (WGS) entry which is preliminary data.</text>
</comment>
<dbReference type="GO" id="GO:0050031">
    <property type="term" value="F:L-pipecolate oxidase activity"/>
    <property type="evidence" value="ECO:0007669"/>
    <property type="project" value="TreeGrafter"/>
</dbReference>
<protein>
    <recommendedName>
        <fullName evidence="6">FAD dependent oxidoreductase domain-containing protein</fullName>
    </recommendedName>
</protein>
<dbReference type="InterPro" id="IPR036188">
    <property type="entry name" value="FAD/NAD-bd_sf"/>
</dbReference>
<evidence type="ECO:0000256" key="4">
    <source>
        <dbReference type="ARBA" id="ARBA00022827"/>
    </source>
</evidence>
<dbReference type="Gene3D" id="3.50.50.60">
    <property type="entry name" value="FAD/NAD(P)-binding domain"/>
    <property type="match status" value="1"/>
</dbReference>
<keyword evidence="3" id="KW-0285">Flavoprotein</keyword>
<evidence type="ECO:0000313" key="7">
    <source>
        <dbReference type="EMBL" id="KTB28598.1"/>
    </source>
</evidence>
<keyword evidence="4" id="KW-0274">FAD</keyword>
<reference evidence="7 8" key="1">
    <citation type="submission" date="2015-12" db="EMBL/GenBank/DDBJ databases">
        <title>Draft genome sequence of Moniliophthora roreri, the causal agent of frosty pod rot of cacao.</title>
        <authorList>
            <person name="Aime M.C."/>
            <person name="Diaz-Valderrama J.R."/>
            <person name="Kijpornyongpan T."/>
            <person name="Phillips-Mora W."/>
        </authorList>
    </citation>
    <scope>NUCLEOTIDE SEQUENCE [LARGE SCALE GENOMIC DNA]</scope>
    <source>
        <strain evidence="7 8">MCA 2952</strain>
    </source>
</reference>
<dbReference type="eggNOG" id="KOG2820">
    <property type="taxonomic scope" value="Eukaryota"/>
</dbReference>
<organism evidence="7 8">
    <name type="scientific">Moniliophthora roreri</name>
    <name type="common">Frosty pod rot fungus</name>
    <name type="synonym">Monilia roreri</name>
    <dbReference type="NCBI Taxonomy" id="221103"/>
    <lineage>
        <taxon>Eukaryota</taxon>
        <taxon>Fungi</taxon>
        <taxon>Dikarya</taxon>
        <taxon>Basidiomycota</taxon>
        <taxon>Agaricomycotina</taxon>
        <taxon>Agaricomycetes</taxon>
        <taxon>Agaricomycetidae</taxon>
        <taxon>Agaricales</taxon>
        <taxon>Marasmiineae</taxon>
        <taxon>Marasmiaceae</taxon>
        <taxon>Moniliophthora</taxon>
    </lineage>
</organism>
<dbReference type="EMBL" id="LATX01002469">
    <property type="protein sequence ID" value="KTB28598.1"/>
    <property type="molecule type" value="Genomic_DNA"/>
</dbReference>
<evidence type="ECO:0000256" key="5">
    <source>
        <dbReference type="ARBA" id="ARBA00023002"/>
    </source>
</evidence>
<comment type="cofactor">
    <cofactor evidence="1">
        <name>FAD</name>
        <dbReference type="ChEBI" id="CHEBI:57692"/>
    </cofactor>
</comment>